<dbReference type="STRING" id="500633.CLOHIR_02027"/>
<dbReference type="Pfam" id="PF07009">
    <property type="entry name" value="NusG_II"/>
    <property type="match status" value="1"/>
</dbReference>
<dbReference type="HOGENOM" id="CLU_130936_2_1_9"/>
<accession>B6G1M0</accession>
<gene>
    <name evidence="1" type="ORF">CLOHIR_02027</name>
</gene>
<dbReference type="AlphaFoldDB" id="B6G1M0"/>
<dbReference type="CDD" id="cd09911">
    <property type="entry name" value="Lin0431_like"/>
    <property type="match status" value="1"/>
</dbReference>
<reference evidence="1 2" key="2">
    <citation type="submission" date="2008-10" db="EMBL/GenBank/DDBJ databases">
        <title>Draft genome sequence of Clostridium hiranonis (DSM 13275).</title>
        <authorList>
            <person name="Sudarsanam P."/>
            <person name="Ley R."/>
            <person name="Guruge J."/>
            <person name="Turnbaugh P.J."/>
            <person name="Mahowald M."/>
            <person name="Liep D."/>
            <person name="Gordon J."/>
        </authorList>
    </citation>
    <scope>NUCLEOTIDE SEQUENCE [LARGE SCALE GENOMIC DNA]</scope>
    <source>
        <strain evidence="1 2">DSM 13275</strain>
    </source>
</reference>
<proteinExistence type="predicted"/>
<dbReference type="OrthoDB" id="47603at2"/>
<evidence type="ECO:0008006" key="3">
    <source>
        <dbReference type="Google" id="ProtNLM"/>
    </source>
</evidence>
<protein>
    <recommendedName>
        <fullName evidence="3">NusG domain-containing protein</fullName>
    </recommendedName>
</protein>
<comment type="caution">
    <text evidence="1">The sequence shown here is derived from an EMBL/GenBank/DDBJ whole genome shotgun (WGS) entry which is preliminary data.</text>
</comment>
<dbReference type="RefSeq" id="WP_006440889.1">
    <property type="nucleotide sequence ID" value="NZ_DS995359.1"/>
</dbReference>
<dbReference type="eggNOG" id="COG5341">
    <property type="taxonomic scope" value="Bacteria"/>
</dbReference>
<sequence>MKKKDFILIAVVLVAVAALFGYTKLKDANEKAAFVEVYKDNELYKEIPLDEETEFTIKDGEHINKVKVHDNGVEVIEANCPDKVCVKTGFITKPSQSIVCIPNKLNIKIVDNNSSDDIDAVVQ</sequence>
<evidence type="ECO:0000313" key="1">
    <source>
        <dbReference type="EMBL" id="EEA84328.1"/>
    </source>
</evidence>
<dbReference type="InterPro" id="IPR038690">
    <property type="entry name" value="NusG_2_sf"/>
</dbReference>
<keyword evidence="2" id="KW-1185">Reference proteome</keyword>
<evidence type="ECO:0000313" key="2">
    <source>
        <dbReference type="Proteomes" id="UP000003178"/>
    </source>
</evidence>
<name>B6G1M0_PEPHT</name>
<reference evidence="1 2" key="1">
    <citation type="submission" date="2008-09" db="EMBL/GenBank/DDBJ databases">
        <authorList>
            <person name="Fulton L."/>
            <person name="Clifton S."/>
            <person name="Fulton B."/>
            <person name="Xu J."/>
            <person name="Minx P."/>
            <person name="Pepin K.H."/>
            <person name="Johnson M."/>
            <person name="Thiruvilangam P."/>
            <person name="Bhonagiri V."/>
            <person name="Nash W.E."/>
            <person name="Mardis E.R."/>
            <person name="Wilson R.K."/>
        </authorList>
    </citation>
    <scope>NUCLEOTIDE SEQUENCE [LARGE SCALE GENOMIC DNA]</scope>
    <source>
        <strain evidence="1 2">DSM 13275</strain>
    </source>
</reference>
<dbReference type="Proteomes" id="UP000003178">
    <property type="component" value="Unassembled WGS sequence"/>
</dbReference>
<dbReference type="Gene3D" id="2.60.320.10">
    <property type="entry name" value="N-utilization substance G protein NusG, insert domain"/>
    <property type="match status" value="1"/>
</dbReference>
<dbReference type="EMBL" id="ABWP01000075">
    <property type="protein sequence ID" value="EEA84328.1"/>
    <property type="molecule type" value="Genomic_DNA"/>
</dbReference>
<organism evidence="1 2">
    <name type="scientific">Peptacetobacter hiranonis (strain DSM 13275 / JCM 10541 / KCTC 15199 / TO-931)</name>
    <name type="common">Clostridium hiranonis</name>
    <dbReference type="NCBI Taxonomy" id="500633"/>
    <lineage>
        <taxon>Bacteria</taxon>
        <taxon>Bacillati</taxon>
        <taxon>Bacillota</taxon>
        <taxon>Clostridia</taxon>
        <taxon>Peptostreptococcales</taxon>
        <taxon>Peptostreptococcaceae</taxon>
        <taxon>Peptacetobacter</taxon>
    </lineage>
</organism>